<dbReference type="VEuPathDB" id="VectorBase:BGLAX_031982"/>
<evidence type="ECO:0000313" key="1">
    <source>
        <dbReference type="EnsemblMetazoa" id="BGLB020743-PA"/>
    </source>
</evidence>
<dbReference type="RefSeq" id="XP_013084527.2">
    <property type="nucleotide sequence ID" value="XM_013229073.2"/>
</dbReference>
<evidence type="ECO:0000313" key="2">
    <source>
        <dbReference type="Proteomes" id="UP000076420"/>
    </source>
</evidence>
<dbReference type="VEuPathDB" id="VectorBase:BGLB020743"/>
<accession>A0A2C9KKM0</accession>
<reference evidence="1" key="1">
    <citation type="submission" date="2020-05" db="UniProtKB">
        <authorList>
            <consortium name="EnsemblMetazoa"/>
        </authorList>
    </citation>
    <scope>IDENTIFICATION</scope>
    <source>
        <strain evidence="1">BB02</strain>
    </source>
</reference>
<organism evidence="1 2">
    <name type="scientific">Biomphalaria glabrata</name>
    <name type="common">Bloodfluke planorb</name>
    <name type="synonym">Freshwater snail</name>
    <dbReference type="NCBI Taxonomy" id="6526"/>
    <lineage>
        <taxon>Eukaryota</taxon>
        <taxon>Metazoa</taxon>
        <taxon>Spiralia</taxon>
        <taxon>Lophotrochozoa</taxon>
        <taxon>Mollusca</taxon>
        <taxon>Gastropoda</taxon>
        <taxon>Heterobranchia</taxon>
        <taxon>Euthyneura</taxon>
        <taxon>Panpulmonata</taxon>
        <taxon>Hygrophila</taxon>
        <taxon>Lymnaeoidea</taxon>
        <taxon>Planorbidae</taxon>
        <taxon>Biomphalaria</taxon>
    </lineage>
</organism>
<sequence length="270" mass="30857">MHDTKVCTTQVCDIRSIREMCQDYCKTSVRVSRSLDFLKHELRSLRQQDFTLLNQLVTIRDVITDIKQQHQQKIMQPATLPRTGSLSTQRYQIVKSLVYSQSMRLLPKEDFQEPVQRSASSWQQDSLVLLRSGSGSPELRYRRHQQNSQVPSHDLKLDEAEPLKKLSDSNFKRDLSPLLYVNERERESVDMDNGYRYDTSVFKTALKNAGTLRSSTTSINTLQSERDSVYGSGFDLRSSSDSLHPVEWNSSAPLSPGHALRASISNMTVV</sequence>
<dbReference type="AlphaFoldDB" id="A0A2C9KKM0"/>
<dbReference type="OrthoDB" id="9948935at2759"/>
<gene>
    <name evidence="1" type="primary">106069422</name>
</gene>
<name>A0A2C9KKM0_BIOGL</name>
<proteinExistence type="predicted"/>
<protein>
    <submittedName>
        <fullName evidence="1">Uncharacterized protein</fullName>
    </submittedName>
</protein>
<dbReference type="Proteomes" id="UP000076420">
    <property type="component" value="Unassembled WGS sequence"/>
</dbReference>
<dbReference type="KEGG" id="bgt:106069422"/>
<dbReference type="EnsemblMetazoa" id="BGLB020743-RA">
    <property type="protein sequence ID" value="BGLB020743-PA"/>
    <property type="gene ID" value="BGLB020743"/>
</dbReference>